<gene>
    <name evidence="1" type="ORF">ETB97_004550</name>
</gene>
<organism evidence="1 2">
    <name type="scientific">Petromyces alliaceus</name>
    <name type="common">Aspergillus alliaceus</name>
    <dbReference type="NCBI Taxonomy" id="209559"/>
    <lineage>
        <taxon>Eukaryota</taxon>
        <taxon>Fungi</taxon>
        <taxon>Dikarya</taxon>
        <taxon>Ascomycota</taxon>
        <taxon>Pezizomycotina</taxon>
        <taxon>Eurotiomycetes</taxon>
        <taxon>Eurotiomycetidae</taxon>
        <taxon>Eurotiales</taxon>
        <taxon>Aspergillaceae</taxon>
        <taxon>Aspergillus</taxon>
        <taxon>Aspergillus subgen. Circumdati</taxon>
    </lineage>
</organism>
<dbReference type="AlphaFoldDB" id="A0A8H6AEI9"/>
<name>A0A8H6AEI9_PETAA</name>
<keyword evidence="2" id="KW-1185">Reference proteome</keyword>
<dbReference type="Proteomes" id="UP000541154">
    <property type="component" value="Unassembled WGS sequence"/>
</dbReference>
<sequence length="60" mass="6738">MFNIGADNYKIQVTDYQTGNIETVPMHEKLPLPLLSQNVGMLYERFADEGGSVQTFASEK</sequence>
<dbReference type="EMBL" id="SPNV01000021">
    <property type="protein sequence ID" value="KAF5865339.1"/>
    <property type="molecule type" value="Genomic_DNA"/>
</dbReference>
<comment type="caution">
    <text evidence="1">The sequence shown here is derived from an EMBL/GenBank/DDBJ whole genome shotgun (WGS) entry which is preliminary data.</text>
</comment>
<evidence type="ECO:0000313" key="2">
    <source>
        <dbReference type="Proteomes" id="UP000541154"/>
    </source>
</evidence>
<evidence type="ECO:0000313" key="1">
    <source>
        <dbReference type="EMBL" id="KAF5865339.1"/>
    </source>
</evidence>
<proteinExistence type="predicted"/>
<protein>
    <submittedName>
        <fullName evidence="1">Uncharacterized protein</fullName>
    </submittedName>
</protein>
<reference evidence="1 2" key="1">
    <citation type="submission" date="2019-04" db="EMBL/GenBank/DDBJ databases">
        <title>Aspergillus burnettii sp. nov., novel species from soil in southeast Queensland.</title>
        <authorList>
            <person name="Gilchrist C.L.M."/>
            <person name="Pitt J.I."/>
            <person name="Lange L."/>
            <person name="Lacey H.J."/>
            <person name="Vuong D."/>
            <person name="Midgley D.J."/>
            <person name="Greenfield P."/>
            <person name="Bradbury M."/>
            <person name="Lacey E."/>
            <person name="Busk P.K."/>
            <person name="Pilgaard B."/>
            <person name="Chooi Y.H."/>
            <person name="Piggott A.M."/>
        </authorList>
    </citation>
    <scope>NUCLEOTIDE SEQUENCE [LARGE SCALE GENOMIC DNA]</scope>
    <source>
        <strain evidence="1 2">FRR 5400</strain>
    </source>
</reference>
<accession>A0A8H6AEI9</accession>